<dbReference type="EMBL" id="CALNXJ010000039">
    <property type="protein sequence ID" value="CAH3144709.1"/>
    <property type="molecule type" value="Genomic_DNA"/>
</dbReference>
<feature type="active site" evidence="4">
    <location>
        <position position="110"/>
    </location>
</feature>
<protein>
    <recommendedName>
        <fullName evidence="8">Phospholipase A2-like central domain-containing protein</fullName>
    </recommendedName>
</protein>
<dbReference type="GO" id="GO:0006644">
    <property type="term" value="P:phospholipid metabolic process"/>
    <property type="evidence" value="ECO:0007669"/>
    <property type="project" value="InterPro"/>
</dbReference>
<keyword evidence="5" id="KW-0106">Calcium</keyword>
<dbReference type="PANTHER" id="PTHR11716:SF107">
    <property type="entry name" value="PHOSPHOLIPASE A2"/>
    <property type="match status" value="1"/>
</dbReference>
<reference evidence="9 10" key="1">
    <citation type="submission" date="2022-05" db="EMBL/GenBank/DDBJ databases">
        <authorList>
            <consortium name="Genoscope - CEA"/>
            <person name="William W."/>
        </authorList>
    </citation>
    <scope>NUCLEOTIDE SEQUENCE [LARGE SCALE GENOMIC DNA]</scope>
</reference>
<dbReference type="CDD" id="cd00125">
    <property type="entry name" value="PLA2c"/>
    <property type="match status" value="1"/>
</dbReference>
<feature type="binding site" evidence="5">
    <location>
        <position position="36"/>
    </location>
    <ligand>
        <name>Ca(2+)</name>
        <dbReference type="ChEBI" id="CHEBI:29108"/>
    </ligand>
</feature>
<feature type="domain" description="Phospholipase A2-like central" evidence="8">
    <location>
        <begin position="11"/>
        <end position="135"/>
    </location>
</feature>
<dbReference type="InterPro" id="IPR001211">
    <property type="entry name" value="PLA2"/>
</dbReference>
<dbReference type="PRINTS" id="PR00389">
    <property type="entry name" value="PHPHLIPASEA2"/>
</dbReference>
<evidence type="ECO:0000256" key="5">
    <source>
        <dbReference type="PIRSR" id="PIRSR601211-2"/>
    </source>
</evidence>
<evidence type="ECO:0000256" key="6">
    <source>
        <dbReference type="PIRSR" id="PIRSR601211-3"/>
    </source>
</evidence>
<dbReference type="InterPro" id="IPR033113">
    <property type="entry name" value="PLA2_histidine"/>
</dbReference>
<dbReference type="Pfam" id="PF00068">
    <property type="entry name" value="Phospholip_A2_1"/>
    <property type="match status" value="1"/>
</dbReference>
<gene>
    <name evidence="9" type="ORF">PMEA_00021213</name>
</gene>
<dbReference type="InterPro" id="IPR016090">
    <property type="entry name" value="PLA2-like_dom"/>
</dbReference>
<evidence type="ECO:0000259" key="8">
    <source>
        <dbReference type="SMART" id="SM00085"/>
    </source>
</evidence>
<name>A0AAU9XDZ1_9CNID</name>
<feature type="binding site" evidence="5">
    <location>
        <position position="40"/>
    </location>
    <ligand>
        <name>Ca(2+)</name>
        <dbReference type="ChEBI" id="CHEBI:29108"/>
    </ligand>
</feature>
<feature type="disulfide bond" evidence="6">
    <location>
        <begin position="90"/>
        <end position="107"/>
    </location>
</feature>
<accession>A0AAU9XDZ1</accession>
<dbReference type="InterPro" id="IPR036444">
    <property type="entry name" value="PLipase_A2_dom_sf"/>
</dbReference>
<keyword evidence="10" id="KW-1185">Reference proteome</keyword>
<dbReference type="Gene3D" id="1.20.90.10">
    <property type="entry name" value="Phospholipase A2 domain"/>
    <property type="match status" value="1"/>
</dbReference>
<proteinExistence type="inferred from homology"/>
<dbReference type="PANTHER" id="PTHR11716">
    <property type="entry name" value="PHOSPHOLIPASE A2 FAMILY MEMBER"/>
    <property type="match status" value="1"/>
</dbReference>
<organism evidence="9 10">
    <name type="scientific">Pocillopora meandrina</name>
    <dbReference type="NCBI Taxonomy" id="46732"/>
    <lineage>
        <taxon>Eukaryota</taxon>
        <taxon>Metazoa</taxon>
        <taxon>Cnidaria</taxon>
        <taxon>Anthozoa</taxon>
        <taxon>Hexacorallia</taxon>
        <taxon>Scleractinia</taxon>
        <taxon>Astrocoeniina</taxon>
        <taxon>Pocilloporidae</taxon>
        <taxon>Pocillopora</taxon>
    </lineage>
</organism>
<keyword evidence="3 6" id="KW-1015">Disulfide bond</keyword>
<feature type="disulfide bond" evidence="6">
    <location>
        <begin position="69"/>
        <end position="102"/>
    </location>
</feature>
<dbReference type="InterPro" id="IPR033112">
    <property type="entry name" value="PLA2_Asp_AS"/>
</dbReference>
<dbReference type="GO" id="GO:0004623">
    <property type="term" value="F:phospholipase A2 activity"/>
    <property type="evidence" value="ECO:0007669"/>
    <property type="project" value="InterPro"/>
</dbReference>
<keyword evidence="2" id="KW-0964">Secreted</keyword>
<evidence type="ECO:0000256" key="2">
    <source>
        <dbReference type="ARBA" id="ARBA00022525"/>
    </source>
</evidence>
<evidence type="ECO:0000256" key="7">
    <source>
        <dbReference type="RuleBase" id="RU003654"/>
    </source>
</evidence>
<evidence type="ECO:0000256" key="4">
    <source>
        <dbReference type="PIRSR" id="PIRSR601211-1"/>
    </source>
</evidence>
<feature type="disulfide bond" evidence="6">
    <location>
        <begin position="37"/>
        <end position="53"/>
    </location>
</feature>
<comment type="similarity">
    <text evidence="7">Belongs to the phospholipase A2 family.</text>
</comment>
<evidence type="ECO:0000256" key="1">
    <source>
        <dbReference type="ARBA" id="ARBA00004613"/>
    </source>
</evidence>
<feature type="active site" evidence="4">
    <location>
        <position position="56"/>
    </location>
</feature>
<evidence type="ECO:0000313" key="10">
    <source>
        <dbReference type="Proteomes" id="UP001159428"/>
    </source>
</evidence>
<evidence type="ECO:0000313" key="9">
    <source>
        <dbReference type="EMBL" id="CAH3144709.1"/>
    </source>
</evidence>
<evidence type="ECO:0000256" key="3">
    <source>
        <dbReference type="ARBA" id="ARBA00023157"/>
    </source>
</evidence>
<comment type="subcellular location">
    <subcellularLocation>
        <location evidence="1">Secreted</location>
    </subcellularLocation>
</comment>
<dbReference type="GO" id="GO:0005576">
    <property type="term" value="C:extracellular region"/>
    <property type="evidence" value="ECO:0007669"/>
    <property type="project" value="UniProtKB-SubCell"/>
</dbReference>
<keyword evidence="5" id="KW-0479">Metal-binding</keyword>
<dbReference type="AlphaFoldDB" id="A0AAU9XDZ1"/>
<feature type="non-terminal residue" evidence="9">
    <location>
        <position position="1"/>
    </location>
</feature>
<dbReference type="SUPFAM" id="SSF48619">
    <property type="entry name" value="Phospholipase A2, PLA2"/>
    <property type="match status" value="1"/>
</dbReference>
<feature type="binding site" evidence="5">
    <location>
        <position position="38"/>
    </location>
    <ligand>
        <name>Ca(2+)</name>
        <dbReference type="ChEBI" id="CHEBI:29108"/>
    </ligand>
</feature>
<dbReference type="PROSITE" id="PS00119">
    <property type="entry name" value="PA2_ASP"/>
    <property type="match status" value="1"/>
</dbReference>
<dbReference type="SMART" id="SM00085">
    <property type="entry name" value="PA2c"/>
    <property type="match status" value="1"/>
</dbReference>
<dbReference type="GO" id="GO:0005509">
    <property type="term" value="F:calcium ion binding"/>
    <property type="evidence" value="ECO:0007669"/>
    <property type="project" value="InterPro"/>
</dbReference>
<comment type="cofactor">
    <cofactor evidence="5">
        <name>Ca(2+)</name>
        <dbReference type="ChEBI" id="CHEBI:29108"/>
    </cofactor>
    <text evidence="5">Binds 1 Ca(2+) ion per subunit.</text>
</comment>
<feature type="binding site" evidence="5">
    <location>
        <position position="57"/>
    </location>
    <ligand>
        <name>Ca(2+)</name>
        <dbReference type="ChEBI" id="CHEBI:29108"/>
    </ligand>
</feature>
<feature type="disulfide bond" evidence="6">
    <location>
        <begin position="59"/>
        <end position="109"/>
    </location>
</feature>
<feature type="disulfide bond" evidence="6">
    <location>
        <begin position="52"/>
        <end position="116"/>
    </location>
</feature>
<dbReference type="GO" id="GO:0050482">
    <property type="term" value="P:arachidonate secretion"/>
    <property type="evidence" value="ECO:0007669"/>
    <property type="project" value="InterPro"/>
</dbReference>
<comment type="caution">
    <text evidence="9">The sequence shown here is derived from an EMBL/GenBank/DDBJ whole genome shotgun (WGS) entry which is preliminary data.</text>
</comment>
<sequence>DEGSANATKKGVISFGLMILRVTKRNPLDFNGYGCYCGLGGEGKPVDDLDRCCQVHDKCYGDIMRSKVCPFKKGVYVLPYSTKRNHPTECEPASHYWFKGECRFRLCKCDAAAAKCLKKNPYNKKYRKYPQDKCKNDKPSKFDEETTQPLFFI</sequence>
<dbReference type="Proteomes" id="UP001159428">
    <property type="component" value="Unassembled WGS sequence"/>
</dbReference>
<dbReference type="PROSITE" id="PS00118">
    <property type="entry name" value="PA2_HIS"/>
    <property type="match status" value="1"/>
</dbReference>
<dbReference type="GO" id="GO:0016042">
    <property type="term" value="P:lipid catabolic process"/>
    <property type="evidence" value="ECO:0007669"/>
    <property type="project" value="InterPro"/>
</dbReference>